<dbReference type="PANTHER" id="PTHR36919">
    <property type="entry name" value="BLR1215 PROTEIN"/>
    <property type="match status" value="1"/>
</dbReference>
<gene>
    <name evidence="3" type="ORF">FHQ07_13890</name>
</gene>
<feature type="domain" description="DUF2147" evidence="2">
    <location>
        <begin position="27"/>
        <end position="141"/>
    </location>
</feature>
<dbReference type="EMBL" id="CP040871">
    <property type="protein sequence ID" value="QDA58318.1"/>
    <property type="molecule type" value="Genomic_DNA"/>
</dbReference>
<dbReference type="OrthoDB" id="9814399at2"/>
<sequence>MRKIILAAALASIAFSATAQNHASPIGKWKTLDDETGKAMTITEVYEAKNGTLAAKITENLGLPATCTGCSGQYKNKPFVGIVTLWNLKANKDGTWGGGNGYKPSDDRNFNAKSVKLVDGGNKLEVKGCVAFFCKTATWVRAH</sequence>
<proteinExistence type="predicted"/>
<keyword evidence="4" id="KW-1185">Reference proteome</keyword>
<dbReference type="Proteomes" id="UP000308149">
    <property type="component" value="Chromosome"/>
</dbReference>
<evidence type="ECO:0000313" key="4">
    <source>
        <dbReference type="Proteomes" id="UP000308149"/>
    </source>
</evidence>
<dbReference type="InterPro" id="IPR019223">
    <property type="entry name" value="DUF2147"/>
</dbReference>
<organism evidence="3 4">
    <name type="scientific">Thermomonas aquatica</name>
    <dbReference type="NCBI Taxonomy" id="2202149"/>
    <lineage>
        <taxon>Bacteria</taxon>
        <taxon>Pseudomonadati</taxon>
        <taxon>Pseudomonadota</taxon>
        <taxon>Gammaproteobacteria</taxon>
        <taxon>Lysobacterales</taxon>
        <taxon>Lysobacteraceae</taxon>
        <taxon>Thermomonas</taxon>
    </lineage>
</organism>
<dbReference type="Gene3D" id="2.40.128.520">
    <property type="match status" value="1"/>
</dbReference>
<dbReference type="RefSeq" id="WP_139717655.1">
    <property type="nucleotide sequence ID" value="NZ_CP040871.1"/>
</dbReference>
<accession>A0A5B7ZTP8</accession>
<feature type="chain" id="PRO_5022898017" evidence="1">
    <location>
        <begin position="20"/>
        <end position="143"/>
    </location>
</feature>
<dbReference type="PANTHER" id="PTHR36919:SF3">
    <property type="entry name" value="BLL5882 PROTEIN"/>
    <property type="match status" value="1"/>
</dbReference>
<dbReference type="KEGG" id="thes:FHQ07_13890"/>
<keyword evidence="1" id="KW-0732">Signal</keyword>
<name>A0A5B7ZTP8_9GAMM</name>
<protein>
    <submittedName>
        <fullName evidence="3">DUF2147 domain-containing protein</fullName>
    </submittedName>
</protein>
<dbReference type="Pfam" id="PF09917">
    <property type="entry name" value="DUF2147"/>
    <property type="match status" value="1"/>
</dbReference>
<evidence type="ECO:0000259" key="2">
    <source>
        <dbReference type="Pfam" id="PF09917"/>
    </source>
</evidence>
<feature type="signal peptide" evidence="1">
    <location>
        <begin position="1"/>
        <end position="19"/>
    </location>
</feature>
<reference evidence="3 4" key="1">
    <citation type="submission" date="2019-06" db="EMBL/GenBank/DDBJ databases">
        <title>Thermomonas aquatica sp. nov., isolated from an industrial wastewater treatment plant.</title>
        <authorList>
            <person name="Jeon J.H."/>
            <person name="Park D.-S."/>
        </authorList>
    </citation>
    <scope>NUCLEOTIDE SEQUENCE [LARGE SCALE GENOMIC DNA]</scope>
    <source>
        <strain evidence="3 4">SY21</strain>
    </source>
</reference>
<evidence type="ECO:0000256" key="1">
    <source>
        <dbReference type="SAM" id="SignalP"/>
    </source>
</evidence>
<dbReference type="AlphaFoldDB" id="A0A5B7ZTP8"/>
<evidence type="ECO:0000313" key="3">
    <source>
        <dbReference type="EMBL" id="QDA58318.1"/>
    </source>
</evidence>